<keyword evidence="1" id="KW-1133">Transmembrane helix</keyword>
<organism evidence="2">
    <name type="scientific">Schistosoma curassoni</name>
    <dbReference type="NCBI Taxonomy" id="6186"/>
    <lineage>
        <taxon>Eukaryota</taxon>
        <taxon>Metazoa</taxon>
        <taxon>Spiralia</taxon>
        <taxon>Lophotrochozoa</taxon>
        <taxon>Platyhelminthes</taxon>
        <taxon>Trematoda</taxon>
        <taxon>Digenea</taxon>
        <taxon>Strigeidida</taxon>
        <taxon>Schistosomatoidea</taxon>
        <taxon>Schistosomatidae</taxon>
        <taxon>Schistosoma</taxon>
    </lineage>
</organism>
<name>A0A183JP54_9TREM</name>
<proteinExistence type="predicted"/>
<dbReference type="AlphaFoldDB" id="A0A183JP54"/>
<sequence length="110" mass="13247">MIKGHLKDRVLVNLPEYGFVPLPYLSLLLTYVCQLQSYVEFQPFFVYSVLLYFLLISSICFLDHCDRLYHFHYYHHHYLFLPHLLGLKVCHLEKHVIFCRNGKNINILLF</sequence>
<keyword evidence="1" id="KW-0472">Membrane</keyword>
<evidence type="ECO:0000256" key="1">
    <source>
        <dbReference type="SAM" id="Phobius"/>
    </source>
</evidence>
<keyword evidence="1" id="KW-0812">Transmembrane</keyword>
<reference evidence="2" key="1">
    <citation type="submission" date="2016-06" db="UniProtKB">
        <authorList>
            <consortium name="WormBaseParasite"/>
        </authorList>
    </citation>
    <scope>IDENTIFICATION</scope>
</reference>
<protein>
    <submittedName>
        <fullName evidence="2">Ovule protein</fullName>
    </submittedName>
</protein>
<feature type="transmembrane region" description="Helical" evidence="1">
    <location>
        <begin position="44"/>
        <end position="62"/>
    </location>
</feature>
<evidence type="ECO:0000313" key="2">
    <source>
        <dbReference type="WBParaSite" id="SCUD_0000449001-mRNA-1"/>
    </source>
</evidence>
<dbReference type="WBParaSite" id="SCUD_0000449001-mRNA-1">
    <property type="protein sequence ID" value="SCUD_0000449001-mRNA-1"/>
    <property type="gene ID" value="SCUD_0000449001"/>
</dbReference>
<accession>A0A183JP54</accession>
<feature type="transmembrane region" description="Helical" evidence="1">
    <location>
        <begin position="12"/>
        <end position="32"/>
    </location>
</feature>